<protein>
    <submittedName>
        <fullName evidence="8">ATP-binding cassette domain-containing protein</fullName>
    </submittedName>
</protein>
<dbReference type="PANTHER" id="PTHR42711">
    <property type="entry name" value="ABC TRANSPORTER ATP-BINDING PROTEIN"/>
    <property type="match status" value="1"/>
</dbReference>
<evidence type="ECO:0000256" key="2">
    <source>
        <dbReference type="ARBA" id="ARBA00022448"/>
    </source>
</evidence>
<sequence>MCPRSRSRHQEVPPRPGGGRGGRRAGRPGGAAAARSLFARRTRTVAAVRDASFEIGEGEVVGFLGPNGAGKTTTLKALSGLLHPTGGSVTVLGHVPFRRERAFLSRIALLMGNRNQLQWDLPAVESFELNQAIYRVPDAQFRRTRDELVDLLGIGDLLRRPVRNLSLGERVKVELAGSLLHRPRVLFLDEPTLGLDAATQRRLRSFIADHNRRDGTTVLLTSHYPADIEALCARVAIINRGRVRYDGPLDALSAALATSKEIRLTPEEPDVDLSAYGQVVSREGHSVVLAVPKAEAAGVVAAILAAHAVADLAIKDPPVDDVIDLAPAAGDAE</sequence>
<evidence type="ECO:0000256" key="3">
    <source>
        <dbReference type="ARBA" id="ARBA00022741"/>
    </source>
</evidence>
<evidence type="ECO:0000313" key="8">
    <source>
        <dbReference type="EMBL" id="MFC5058583.1"/>
    </source>
</evidence>
<dbReference type="Proteomes" id="UP001595833">
    <property type="component" value="Unassembled WGS sequence"/>
</dbReference>
<comment type="subcellular location">
    <subcellularLocation>
        <location evidence="1">Cell membrane</location>
        <topology evidence="1">Peripheral membrane protein</topology>
    </subcellularLocation>
</comment>
<comment type="caution">
    <text evidence="8">The sequence shown here is derived from an EMBL/GenBank/DDBJ whole genome shotgun (WGS) entry which is preliminary data.</text>
</comment>
<evidence type="ECO:0000256" key="5">
    <source>
        <dbReference type="ARBA" id="ARBA00023251"/>
    </source>
</evidence>
<dbReference type="InterPro" id="IPR003593">
    <property type="entry name" value="AAA+_ATPase"/>
</dbReference>
<dbReference type="InterPro" id="IPR017871">
    <property type="entry name" value="ABC_transporter-like_CS"/>
</dbReference>
<dbReference type="PANTHER" id="PTHR42711:SF4">
    <property type="entry name" value="ABC TRANSPORTER RELATED"/>
    <property type="match status" value="1"/>
</dbReference>
<dbReference type="InterPro" id="IPR003439">
    <property type="entry name" value="ABC_transporter-like_ATP-bd"/>
</dbReference>
<feature type="region of interest" description="Disordered" evidence="6">
    <location>
        <begin position="1"/>
        <end position="33"/>
    </location>
</feature>
<evidence type="ECO:0000256" key="4">
    <source>
        <dbReference type="ARBA" id="ARBA00022840"/>
    </source>
</evidence>
<reference evidence="9" key="1">
    <citation type="journal article" date="2019" name="Int. J. Syst. Evol. Microbiol.">
        <title>The Global Catalogue of Microorganisms (GCM) 10K type strain sequencing project: providing services to taxonomists for standard genome sequencing and annotation.</title>
        <authorList>
            <consortium name="The Broad Institute Genomics Platform"/>
            <consortium name="The Broad Institute Genome Sequencing Center for Infectious Disease"/>
            <person name="Wu L."/>
            <person name="Ma J."/>
        </authorList>
    </citation>
    <scope>NUCLEOTIDE SEQUENCE [LARGE SCALE GENOMIC DNA]</scope>
    <source>
        <strain evidence="9">KCTC 12848</strain>
    </source>
</reference>
<dbReference type="PROSITE" id="PS00211">
    <property type="entry name" value="ABC_TRANSPORTER_1"/>
    <property type="match status" value="1"/>
</dbReference>
<feature type="domain" description="ABC transporter" evidence="7">
    <location>
        <begin position="32"/>
        <end position="265"/>
    </location>
</feature>
<keyword evidence="5" id="KW-0046">Antibiotic resistance</keyword>
<dbReference type="EMBL" id="JBHSJB010000033">
    <property type="protein sequence ID" value="MFC5058583.1"/>
    <property type="molecule type" value="Genomic_DNA"/>
</dbReference>
<keyword evidence="4 8" id="KW-0067">ATP-binding</keyword>
<keyword evidence="2" id="KW-0813">Transport</keyword>
<evidence type="ECO:0000313" key="9">
    <source>
        <dbReference type="Proteomes" id="UP001595833"/>
    </source>
</evidence>
<dbReference type="Pfam" id="PF00005">
    <property type="entry name" value="ABC_tran"/>
    <property type="match status" value="1"/>
</dbReference>
<evidence type="ECO:0000256" key="1">
    <source>
        <dbReference type="ARBA" id="ARBA00004202"/>
    </source>
</evidence>
<accession>A0ABV9Y7C4</accession>
<dbReference type="Gene3D" id="3.40.50.300">
    <property type="entry name" value="P-loop containing nucleotide triphosphate hydrolases"/>
    <property type="match status" value="1"/>
</dbReference>
<gene>
    <name evidence="8" type="ORF">ACFPFM_33135</name>
</gene>
<keyword evidence="9" id="KW-1185">Reference proteome</keyword>
<dbReference type="GO" id="GO:0005524">
    <property type="term" value="F:ATP binding"/>
    <property type="evidence" value="ECO:0007669"/>
    <property type="project" value="UniProtKB-KW"/>
</dbReference>
<dbReference type="PROSITE" id="PS50893">
    <property type="entry name" value="ABC_TRANSPORTER_2"/>
    <property type="match status" value="1"/>
</dbReference>
<dbReference type="SUPFAM" id="SSF52540">
    <property type="entry name" value="P-loop containing nucleoside triphosphate hydrolases"/>
    <property type="match status" value="1"/>
</dbReference>
<keyword evidence="3" id="KW-0547">Nucleotide-binding</keyword>
<evidence type="ECO:0000259" key="7">
    <source>
        <dbReference type="PROSITE" id="PS50893"/>
    </source>
</evidence>
<organism evidence="8 9">
    <name type="scientific">Saccharothrix xinjiangensis</name>
    <dbReference type="NCBI Taxonomy" id="204798"/>
    <lineage>
        <taxon>Bacteria</taxon>
        <taxon>Bacillati</taxon>
        <taxon>Actinomycetota</taxon>
        <taxon>Actinomycetes</taxon>
        <taxon>Pseudonocardiales</taxon>
        <taxon>Pseudonocardiaceae</taxon>
        <taxon>Saccharothrix</taxon>
    </lineage>
</organism>
<proteinExistence type="predicted"/>
<evidence type="ECO:0000256" key="6">
    <source>
        <dbReference type="SAM" id="MobiDB-lite"/>
    </source>
</evidence>
<dbReference type="InterPro" id="IPR050763">
    <property type="entry name" value="ABC_transporter_ATP-binding"/>
</dbReference>
<dbReference type="InterPro" id="IPR027417">
    <property type="entry name" value="P-loop_NTPase"/>
</dbReference>
<dbReference type="RefSeq" id="WP_344038957.1">
    <property type="nucleotide sequence ID" value="NZ_BAAAKE010000013.1"/>
</dbReference>
<dbReference type="SMART" id="SM00382">
    <property type="entry name" value="AAA"/>
    <property type="match status" value="1"/>
</dbReference>
<name>A0ABV9Y7C4_9PSEU</name>